<dbReference type="Proteomes" id="UP001201163">
    <property type="component" value="Unassembled WGS sequence"/>
</dbReference>
<name>A0AAD4LF50_9AGAM</name>
<keyword evidence="2" id="KW-1185">Reference proteome</keyword>
<dbReference type="EMBL" id="JAKELL010000056">
    <property type="protein sequence ID" value="KAH8986206.1"/>
    <property type="molecule type" value="Genomic_DNA"/>
</dbReference>
<reference evidence="1" key="1">
    <citation type="submission" date="2022-01" db="EMBL/GenBank/DDBJ databases">
        <title>Comparative genomics reveals a dynamic genome evolution in the ectomycorrhizal milk-cap (Lactarius) mushrooms.</title>
        <authorList>
            <consortium name="DOE Joint Genome Institute"/>
            <person name="Lebreton A."/>
            <person name="Tang N."/>
            <person name="Kuo A."/>
            <person name="LaButti K."/>
            <person name="Drula E."/>
            <person name="Barry K."/>
            <person name="Clum A."/>
            <person name="Lipzen A."/>
            <person name="Mousain D."/>
            <person name="Ng V."/>
            <person name="Wang R."/>
            <person name="Wang X."/>
            <person name="Dai Y."/>
            <person name="Henrissat B."/>
            <person name="Grigoriev I.V."/>
            <person name="Guerin-Laguette A."/>
            <person name="Yu F."/>
            <person name="Martin F.M."/>
        </authorList>
    </citation>
    <scope>NUCLEOTIDE SEQUENCE</scope>
    <source>
        <strain evidence="1">QP</strain>
    </source>
</reference>
<comment type="caution">
    <text evidence="1">The sequence shown here is derived from an EMBL/GenBank/DDBJ whole genome shotgun (WGS) entry which is preliminary data.</text>
</comment>
<accession>A0AAD4LF50</accession>
<feature type="non-terminal residue" evidence="1">
    <location>
        <position position="213"/>
    </location>
</feature>
<sequence length="213" mass="24841">LSHLSTHLQTTFVEYFTPHLYDLFGTLKVWEQPMRADLQRLWKRVFSHEKGLNFQTGDSVIVLKLIEDHLSHWRKKFSKHRLEALEEITFNNLPENDTMHQQWWCQWALSGDDNSCCPFYYSTYEPDLEVEGSKLTVKGIFQSLLIATILGTHMACVYPIRNEDCLDRKPVSALIHSIQAVIYLAFFISDPMMLFFLTGRRSVLSPGGKPENW</sequence>
<organism evidence="1 2">
    <name type="scientific">Lactarius akahatsu</name>
    <dbReference type="NCBI Taxonomy" id="416441"/>
    <lineage>
        <taxon>Eukaryota</taxon>
        <taxon>Fungi</taxon>
        <taxon>Dikarya</taxon>
        <taxon>Basidiomycota</taxon>
        <taxon>Agaricomycotina</taxon>
        <taxon>Agaricomycetes</taxon>
        <taxon>Russulales</taxon>
        <taxon>Russulaceae</taxon>
        <taxon>Lactarius</taxon>
    </lineage>
</organism>
<proteinExistence type="predicted"/>
<dbReference type="AlphaFoldDB" id="A0AAD4LF50"/>
<gene>
    <name evidence="1" type="ORF">EDB92DRAFT_1802076</name>
</gene>
<protein>
    <submittedName>
        <fullName evidence="1">Uncharacterized protein</fullName>
    </submittedName>
</protein>
<evidence type="ECO:0000313" key="2">
    <source>
        <dbReference type="Proteomes" id="UP001201163"/>
    </source>
</evidence>
<evidence type="ECO:0000313" key="1">
    <source>
        <dbReference type="EMBL" id="KAH8986206.1"/>
    </source>
</evidence>